<organism evidence="1 2">
    <name type="scientific">Auriscalpium vulgare</name>
    <dbReference type="NCBI Taxonomy" id="40419"/>
    <lineage>
        <taxon>Eukaryota</taxon>
        <taxon>Fungi</taxon>
        <taxon>Dikarya</taxon>
        <taxon>Basidiomycota</taxon>
        <taxon>Agaricomycotina</taxon>
        <taxon>Agaricomycetes</taxon>
        <taxon>Russulales</taxon>
        <taxon>Auriscalpiaceae</taxon>
        <taxon>Auriscalpium</taxon>
    </lineage>
</organism>
<proteinExistence type="predicted"/>
<dbReference type="EMBL" id="MU276262">
    <property type="protein sequence ID" value="KAI0039801.1"/>
    <property type="molecule type" value="Genomic_DNA"/>
</dbReference>
<gene>
    <name evidence="1" type="ORF">FA95DRAFT_1456977</name>
</gene>
<evidence type="ECO:0000313" key="2">
    <source>
        <dbReference type="Proteomes" id="UP000814033"/>
    </source>
</evidence>
<feature type="non-terminal residue" evidence="1">
    <location>
        <position position="579"/>
    </location>
</feature>
<dbReference type="Proteomes" id="UP000814033">
    <property type="component" value="Unassembled WGS sequence"/>
</dbReference>
<keyword evidence="2" id="KW-1185">Reference proteome</keyword>
<reference evidence="1" key="2">
    <citation type="journal article" date="2022" name="New Phytol.">
        <title>Evolutionary transition to the ectomycorrhizal habit in the genomes of a hyperdiverse lineage of mushroom-forming fungi.</title>
        <authorList>
            <person name="Looney B."/>
            <person name="Miyauchi S."/>
            <person name="Morin E."/>
            <person name="Drula E."/>
            <person name="Courty P.E."/>
            <person name="Kohler A."/>
            <person name="Kuo A."/>
            <person name="LaButti K."/>
            <person name="Pangilinan J."/>
            <person name="Lipzen A."/>
            <person name="Riley R."/>
            <person name="Andreopoulos W."/>
            <person name="He G."/>
            <person name="Johnson J."/>
            <person name="Nolan M."/>
            <person name="Tritt A."/>
            <person name="Barry K.W."/>
            <person name="Grigoriev I.V."/>
            <person name="Nagy L.G."/>
            <person name="Hibbett D."/>
            <person name="Henrissat B."/>
            <person name="Matheny P.B."/>
            <person name="Labbe J."/>
            <person name="Martin F.M."/>
        </authorList>
    </citation>
    <scope>NUCLEOTIDE SEQUENCE</scope>
    <source>
        <strain evidence="1">FP105234-sp</strain>
    </source>
</reference>
<accession>A0ACB8R839</accession>
<sequence>DRLRLDIIREWQAFMALDRWKYVVCAACGQNKYAYEVSSVSFHELDLTLLVDVDLPDHLAPVSYDFALYSSALLHPRGLERLFARGNVTLCDGCERALEQGQKPVDAISNKMYYAIERLPPNVRRAFEESTLADRQLAAACRATQINYLLTASQGAVPGAAQRYSKGHVAMIPQDSCRIATVLPPASQDLDQAICVMFLGGEDRPTAETVRAFHPLLVSLQRVSLMINYLLAHNPYYREQGIVFSEHNLACLLRGDASFDGVGVPCSVEITHIPTGASAGAALSSRYDGGERDAVPIPPSELYLESIGYSSSTETLAVHSAMKGRALQWCLDRRPFLAVRRGQSLFTDRDPRMLSFCFPHLDPSGLGGFNHPARTGKYKISFLRQLKNMVLTADAPFAKDPVFIATVWDIHQRLQASTATQFQLKSGSYAEVVDVLRNSLPELDAMNKKWEGDPGAKPCSRKEKELVFAMNKLTLLSKNIMGSQGSKARMRHQVRAMLKTFGCPALYVTLNPSDINHRLLHVLCGGNPDTFHLLTAFERMKQVADNPVAAAKFFDVMMKAFIRIILRFGRSGKPGLFGV</sequence>
<comment type="caution">
    <text evidence="1">The sequence shown here is derived from an EMBL/GenBank/DDBJ whole genome shotgun (WGS) entry which is preliminary data.</text>
</comment>
<feature type="non-terminal residue" evidence="1">
    <location>
        <position position="1"/>
    </location>
</feature>
<reference evidence="1" key="1">
    <citation type="submission" date="2021-02" db="EMBL/GenBank/DDBJ databases">
        <authorList>
            <consortium name="DOE Joint Genome Institute"/>
            <person name="Ahrendt S."/>
            <person name="Looney B.P."/>
            <person name="Miyauchi S."/>
            <person name="Morin E."/>
            <person name="Drula E."/>
            <person name="Courty P.E."/>
            <person name="Chicoki N."/>
            <person name="Fauchery L."/>
            <person name="Kohler A."/>
            <person name="Kuo A."/>
            <person name="Labutti K."/>
            <person name="Pangilinan J."/>
            <person name="Lipzen A."/>
            <person name="Riley R."/>
            <person name="Andreopoulos W."/>
            <person name="He G."/>
            <person name="Johnson J."/>
            <person name="Barry K.W."/>
            <person name="Grigoriev I.V."/>
            <person name="Nagy L."/>
            <person name="Hibbett D."/>
            <person name="Henrissat B."/>
            <person name="Matheny P.B."/>
            <person name="Labbe J."/>
            <person name="Martin F."/>
        </authorList>
    </citation>
    <scope>NUCLEOTIDE SEQUENCE</scope>
    <source>
        <strain evidence="1">FP105234-sp</strain>
    </source>
</reference>
<evidence type="ECO:0000313" key="1">
    <source>
        <dbReference type="EMBL" id="KAI0039801.1"/>
    </source>
</evidence>
<name>A0ACB8R839_9AGAM</name>
<protein>
    <submittedName>
        <fullName evidence="1">Uncharacterized protein</fullName>
    </submittedName>
</protein>